<evidence type="ECO:0000313" key="2">
    <source>
        <dbReference type="EMBL" id="MST87708.1"/>
    </source>
</evidence>
<protein>
    <submittedName>
        <fullName evidence="2">Rpn family recombination-promoting nuclease/putative transposase</fullName>
    </submittedName>
</protein>
<dbReference type="AlphaFoldDB" id="A0A6A8MFV5"/>
<sequence length="130" mass="15212">MCYDAAGYIEQFSQGARLYPVVTIVLYYGKEKWNYPQNRLGELDLKNVPCEIKDRINDYQMRAFFDIGHMPIAELRRRFKSAFYFVAEYFSQINRGEEAHPSQNKVTIKDARLVLRMLKAMSGGDPACQW</sequence>
<name>A0A6A8MFV5_9LACO</name>
<dbReference type="InterPro" id="IPR006842">
    <property type="entry name" value="Transposase_31"/>
</dbReference>
<reference evidence="2 3" key="1">
    <citation type="submission" date="2019-08" db="EMBL/GenBank/DDBJ databases">
        <title>In-depth cultivation of the pig gut microbiome towards novel bacterial diversity and tailored functional studies.</title>
        <authorList>
            <person name="Wylensek D."/>
            <person name="Hitch T.C.A."/>
            <person name="Clavel T."/>
        </authorList>
    </citation>
    <scope>NUCLEOTIDE SEQUENCE [LARGE SCALE GENOMIC DNA]</scope>
    <source>
        <strain evidence="2 3">Bifido-178-WT-2B</strain>
    </source>
</reference>
<keyword evidence="3" id="KW-1185">Reference proteome</keyword>
<dbReference type="Proteomes" id="UP000438120">
    <property type="component" value="Unassembled WGS sequence"/>
</dbReference>
<evidence type="ECO:0000259" key="1">
    <source>
        <dbReference type="Pfam" id="PF04754"/>
    </source>
</evidence>
<accession>A0A6A8MFV5</accession>
<evidence type="ECO:0000313" key="3">
    <source>
        <dbReference type="Proteomes" id="UP000438120"/>
    </source>
</evidence>
<gene>
    <name evidence="2" type="ORF">FYJ62_08795</name>
</gene>
<comment type="caution">
    <text evidence="2">The sequence shown here is derived from an EMBL/GenBank/DDBJ whole genome shotgun (WGS) entry which is preliminary data.</text>
</comment>
<dbReference type="OrthoDB" id="1938915at2"/>
<dbReference type="EMBL" id="VUMX01000029">
    <property type="protein sequence ID" value="MST87708.1"/>
    <property type="molecule type" value="Genomic_DNA"/>
</dbReference>
<proteinExistence type="predicted"/>
<feature type="domain" description="Transposase (putative) YhgA-like" evidence="1">
    <location>
        <begin position="16"/>
        <end position="80"/>
    </location>
</feature>
<dbReference type="RefSeq" id="WP_154549320.1">
    <property type="nucleotide sequence ID" value="NZ_VUMX01000029.1"/>
</dbReference>
<organism evidence="2 3">
    <name type="scientific">Lactobacillus porci</name>
    <dbReference type="NCBI Taxonomy" id="2012477"/>
    <lineage>
        <taxon>Bacteria</taxon>
        <taxon>Bacillati</taxon>
        <taxon>Bacillota</taxon>
        <taxon>Bacilli</taxon>
        <taxon>Lactobacillales</taxon>
        <taxon>Lactobacillaceae</taxon>
        <taxon>Lactobacillus</taxon>
    </lineage>
</organism>
<dbReference type="Pfam" id="PF04754">
    <property type="entry name" value="Transposase_31"/>
    <property type="match status" value="1"/>
</dbReference>